<organism evidence="1 2">
    <name type="scientific">Candidatus Magnetoglobus multicellularis str. Araruama</name>
    <dbReference type="NCBI Taxonomy" id="890399"/>
    <lineage>
        <taxon>Bacteria</taxon>
        <taxon>Pseudomonadati</taxon>
        <taxon>Thermodesulfobacteriota</taxon>
        <taxon>Desulfobacteria</taxon>
        <taxon>Desulfobacterales</taxon>
        <taxon>Desulfobacteraceae</taxon>
        <taxon>Candidatus Magnetoglobus</taxon>
    </lineage>
</organism>
<proteinExistence type="predicted"/>
<evidence type="ECO:0000313" key="1">
    <source>
        <dbReference type="EMBL" id="ETR71410.1"/>
    </source>
</evidence>
<dbReference type="Proteomes" id="UP000189670">
    <property type="component" value="Unassembled WGS sequence"/>
</dbReference>
<protein>
    <submittedName>
        <fullName evidence="1">Uncharacterized protein</fullName>
    </submittedName>
</protein>
<gene>
    <name evidence="1" type="ORF">OMM_02504</name>
</gene>
<sequence>MGAYGADDQGGMSGAVYIFGQGDDDSDTDNWMNAMPSFSRKHHRQTLHDSPFFQRMTSSQLNAISNTKQKIETNIIPISSNAKISIEIINLPPIGNRLQDLEGQVRPYSSEKNAVQVAIFVNDQWRLKPGMNRMDGFSISDNGLFACDITTAPDDHLATKIAVLVVPVSAMPLDIRSIEHYPALGRMIIER</sequence>
<reference evidence="2" key="1">
    <citation type="submission" date="2012-11" db="EMBL/GenBank/DDBJ databases">
        <authorList>
            <person name="Lucero-Rivera Y.E."/>
            <person name="Tovar-Ramirez D."/>
        </authorList>
    </citation>
    <scope>NUCLEOTIDE SEQUENCE [LARGE SCALE GENOMIC DNA]</scope>
    <source>
        <strain evidence="2">Araruama</strain>
    </source>
</reference>
<dbReference type="AlphaFoldDB" id="A0A1V1P9C2"/>
<name>A0A1V1P9C2_9BACT</name>
<comment type="caution">
    <text evidence="1">The sequence shown here is derived from an EMBL/GenBank/DDBJ whole genome shotgun (WGS) entry which is preliminary data.</text>
</comment>
<evidence type="ECO:0000313" key="2">
    <source>
        <dbReference type="Proteomes" id="UP000189670"/>
    </source>
</evidence>
<dbReference type="EMBL" id="ATBP01000272">
    <property type="protein sequence ID" value="ETR71410.1"/>
    <property type="molecule type" value="Genomic_DNA"/>
</dbReference>
<accession>A0A1V1P9C2</accession>